<comment type="caution">
    <text evidence="2">The sequence shown here is derived from an EMBL/GenBank/DDBJ whole genome shotgun (WGS) entry which is preliminary data.</text>
</comment>
<name>A0ABR0KM34_9EURO</name>
<organism evidence="2 3">
    <name type="scientific">Lithohypha guttulata</name>
    <dbReference type="NCBI Taxonomy" id="1690604"/>
    <lineage>
        <taxon>Eukaryota</taxon>
        <taxon>Fungi</taxon>
        <taxon>Dikarya</taxon>
        <taxon>Ascomycota</taxon>
        <taxon>Pezizomycotina</taxon>
        <taxon>Eurotiomycetes</taxon>
        <taxon>Chaetothyriomycetidae</taxon>
        <taxon>Chaetothyriales</taxon>
        <taxon>Trichomeriaceae</taxon>
        <taxon>Lithohypha</taxon>
    </lineage>
</organism>
<keyword evidence="3" id="KW-1185">Reference proteome</keyword>
<keyword evidence="1" id="KW-0812">Transmembrane</keyword>
<evidence type="ECO:0000313" key="3">
    <source>
        <dbReference type="Proteomes" id="UP001345013"/>
    </source>
</evidence>
<dbReference type="Proteomes" id="UP001345013">
    <property type="component" value="Unassembled WGS sequence"/>
</dbReference>
<keyword evidence="1" id="KW-1133">Transmembrane helix</keyword>
<gene>
    <name evidence="2" type="ORF">LTR24_001058</name>
</gene>
<proteinExistence type="predicted"/>
<evidence type="ECO:0000313" key="2">
    <source>
        <dbReference type="EMBL" id="KAK5100263.1"/>
    </source>
</evidence>
<evidence type="ECO:0000256" key="1">
    <source>
        <dbReference type="SAM" id="Phobius"/>
    </source>
</evidence>
<reference evidence="2 3" key="1">
    <citation type="submission" date="2023-08" db="EMBL/GenBank/DDBJ databases">
        <title>Black Yeasts Isolated from many extreme environments.</title>
        <authorList>
            <person name="Coleine C."/>
            <person name="Stajich J.E."/>
            <person name="Selbmann L."/>
        </authorList>
    </citation>
    <scope>NUCLEOTIDE SEQUENCE [LARGE SCALE GENOMIC DNA]</scope>
    <source>
        <strain evidence="2 3">CCFEE 5885</strain>
    </source>
</reference>
<protein>
    <submittedName>
        <fullName evidence="2">Uncharacterized protein</fullName>
    </submittedName>
</protein>
<dbReference type="EMBL" id="JAVRRG010000007">
    <property type="protein sequence ID" value="KAK5100263.1"/>
    <property type="molecule type" value="Genomic_DNA"/>
</dbReference>
<feature type="transmembrane region" description="Helical" evidence="1">
    <location>
        <begin position="319"/>
        <end position="340"/>
    </location>
</feature>
<sequence>MPSSPASPANSHDDQPVVQNPRILHIERVDIAPYTNTQLGDVINIGPHYWAQRTPDAERDPHLRRKSTLDQSWFKAIVAGFSGGIATSYVGDVIKAWFAAAFHYAQHYASSTYQASLQFIHQMSAQNGCTGSVCLVGFLVNFYVFGGATTSQILMGVCHLLGGLATLVSVVDMCSAYDTFDQFPTQYRAQTSLDVPTMTSISLIGCLLSLDHVVVQLVEQDIIKSYLQFLYANLAYWIFLRCIAAHQNALFSWEWIEVAEDIFCRYVCPGTMEFLEVTTIMCSKVGDPRLRLAVYQVAGRVAVSAFTMRPGRSQIRLPIFFQIPGRAFAILTTILLGLALTNSLKQSSLGIGRIRHLISTQDYTARSRLRSQQR</sequence>
<keyword evidence="1" id="KW-0472">Membrane</keyword>
<accession>A0ABR0KM34</accession>